<dbReference type="Proteomes" id="UP000032076">
    <property type="component" value="Unassembled WGS sequence"/>
</dbReference>
<evidence type="ECO:0000313" key="1">
    <source>
        <dbReference type="EMBL" id="KIO72909.1"/>
    </source>
</evidence>
<gene>
    <name evidence="1" type="ORF">B4167_2581</name>
</gene>
<comment type="caution">
    <text evidence="1">The sequence shown here is derived from an EMBL/GenBank/DDBJ whole genome shotgun (WGS) entry which is preliminary data.</text>
</comment>
<name>A0ABD4A959_9BACI</name>
<dbReference type="EMBL" id="JXLU01000079">
    <property type="protein sequence ID" value="KIO72909.1"/>
    <property type="molecule type" value="Genomic_DNA"/>
</dbReference>
<protein>
    <submittedName>
        <fullName evidence="1">Uncharacterized protein</fullName>
    </submittedName>
</protein>
<accession>A0ABD4A959</accession>
<dbReference type="AlphaFoldDB" id="A0ABD4A959"/>
<proteinExistence type="predicted"/>
<organism evidence="1 2">
    <name type="scientific">Caldibacillus thermoamylovorans</name>
    <dbReference type="NCBI Taxonomy" id="35841"/>
    <lineage>
        <taxon>Bacteria</taxon>
        <taxon>Bacillati</taxon>
        <taxon>Bacillota</taxon>
        <taxon>Bacilli</taxon>
        <taxon>Bacillales</taxon>
        <taxon>Bacillaceae</taxon>
        <taxon>Caldibacillus</taxon>
    </lineage>
</organism>
<sequence>MNEIEGLTVGYEKQTTVYKTSFQIAQKIIEANICGKSSLVKAISGVIKYIALIFAKKKAGQSAVGLQKHNFLVK</sequence>
<evidence type="ECO:0000313" key="2">
    <source>
        <dbReference type="Proteomes" id="UP000032076"/>
    </source>
</evidence>
<reference evidence="1 2" key="1">
    <citation type="submission" date="2015-01" db="EMBL/GenBank/DDBJ databases">
        <title>Draft Genome Sequences of Four Bacillus thermoamylovorans Strains, Isolated From Food Products.</title>
        <authorList>
            <person name="Krawcyk A.O."/>
            <person name="Berendsen E.M."/>
            <person name="Eijlander R.T."/>
            <person name="de Jong A."/>
            <person name="Wells-Bennik M."/>
            <person name="Kuipers O.P."/>
        </authorList>
    </citation>
    <scope>NUCLEOTIDE SEQUENCE [LARGE SCALE GENOMIC DNA]</scope>
    <source>
        <strain evidence="1 2">B4167</strain>
    </source>
</reference>
<dbReference type="RefSeq" id="WP_041902616.1">
    <property type="nucleotide sequence ID" value="NZ_JXLT01000090.1"/>
</dbReference>